<keyword evidence="3" id="KW-1185">Reference proteome</keyword>
<evidence type="ECO:0000313" key="3">
    <source>
        <dbReference type="Proteomes" id="UP001642483"/>
    </source>
</evidence>
<dbReference type="EMBL" id="CAWYQH010000057">
    <property type="protein sequence ID" value="CAK8678780.1"/>
    <property type="molecule type" value="Genomic_DNA"/>
</dbReference>
<evidence type="ECO:0000313" key="2">
    <source>
        <dbReference type="EMBL" id="CAK8678780.1"/>
    </source>
</evidence>
<sequence length="86" mass="9467">MAYGRGSNLEPLAPSAVSKDASYEVATASNDNLTDLNEHQIEVFEKGKLRGQEKTKEPMVGEQRPGKCFDNDEEVQAVILGSRSRQ</sequence>
<feature type="region of interest" description="Disordered" evidence="1">
    <location>
        <begin position="48"/>
        <end position="68"/>
    </location>
</feature>
<feature type="region of interest" description="Disordered" evidence="1">
    <location>
        <begin position="1"/>
        <end position="20"/>
    </location>
</feature>
<name>A0ABP0FK23_CLALP</name>
<reference evidence="2 3" key="1">
    <citation type="submission" date="2024-02" db="EMBL/GenBank/DDBJ databases">
        <authorList>
            <person name="Daric V."/>
            <person name="Darras S."/>
        </authorList>
    </citation>
    <scope>NUCLEOTIDE SEQUENCE [LARGE SCALE GENOMIC DNA]</scope>
</reference>
<evidence type="ECO:0000256" key="1">
    <source>
        <dbReference type="SAM" id="MobiDB-lite"/>
    </source>
</evidence>
<proteinExistence type="predicted"/>
<gene>
    <name evidence="2" type="ORF">CVLEPA_LOCUS9064</name>
</gene>
<organism evidence="2 3">
    <name type="scientific">Clavelina lepadiformis</name>
    <name type="common">Light-bulb sea squirt</name>
    <name type="synonym">Ascidia lepadiformis</name>
    <dbReference type="NCBI Taxonomy" id="159417"/>
    <lineage>
        <taxon>Eukaryota</taxon>
        <taxon>Metazoa</taxon>
        <taxon>Chordata</taxon>
        <taxon>Tunicata</taxon>
        <taxon>Ascidiacea</taxon>
        <taxon>Aplousobranchia</taxon>
        <taxon>Clavelinidae</taxon>
        <taxon>Clavelina</taxon>
    </lineage>
</organism>
<protein>
    <submittedName>
        <fullName evidence="2">Uncharacterized protein</fullName>
    </submittedName>
</protein>
<comment type="caution">
    <text evidence="2">The sequence shown here is derived from an EMBL/GenBank/DDBJ whole genome shotgun (WGS) entry which is preliminary data.</text>
</comment>
<dbReference type="Proteomes" id="UP001642483">
    <property type="component" value="Unassembled WGS sequence"/>
</dbReference>
<accession>A0ABP0FK23</accession>